<evidence type="ECO:0000256" key="3">
    <source>
        <dbReference type="ARBA" id="ARBA00022692"/>
    </source>
</evidence>
<protein>
    <recommendedName>
        <fullName evidence="9">Gustatory receptor</fullName>
    </recommendedName>
</protein>
<feature type="transmembrane region" description="Helical" evidence="6">
    <location>
        <begin position="168"/>
        <end position="188"/>
    </location>
</feature>
<feature type="transmembrane region" description="Helical" evidence="6">
    <location>
        <begin position="580"/>
        <end position="600"/>
    </location>
</feature>
<feature type="transmembrane region" description="Helical" evidence="6">
    <location>
        <begin position="678"/>
        <end position="697"/>
    </location>
</feature>
<keyword evidence="3 6" id="KW-0812">Transmembrane</keyword>
<proteinExistence type="predicted"/>
<accession>A0A232FBT9</accession>
<dbReference type="InterPro" id="IPR013604">
    <property type="entry name" value="7TM_chemorcpt"/>
</dbReference>
<feature type="non-terminal residue" evidence="7">
    <location>
        <position position="760"/>
    </location>
</feature>
<keyword evidence="2" id="KW-1003">Cell membrane</keyword>
<comment type="subcellular location">
    <subcellularLocation>
        <location evidence="1">Cell membrane</location>
        <topology evidence="1">Multi-pass membrane protein</topology>
    </subcellularLocation>
</comment>
<feature type="transmembrane region" description="Helical" evidence="6">
    <location>
        <begin position="26"/>
        <end position="45"/>
    </location>
</feature>
<dbReference type="GO" id="GO:0005886">
    <property type="term" value="C:plasma membrane"/>
    <property type="evidence" value="ECO:0007669"/>
    <property type="project" value="UniProtKB-SubCell"/>
</dbReference>
<sequence length="760" mass="87151">MSVSIICHYWTRPKKFYQNAYISDLWFAKCVYYYFKTVGLATVSLRFKSVKKNKKNSSSLCTSSKLGILINIVLSLIVIAIFSYSTILIAEGTFKNSLKFDRAIGEIRIILGSSASLIILITFSCKQGSITEIANNMQTIFSVLSANFKTKIGNTNESFSIFRKTGGIFFVNIITWLLLFFMVSMTHWKVFAVTPYVPEVIMTSMLVQYNMVLNLVKRLMEIVNANLLYTSQYDDKYEDNQITMIKNDRNKSLFKRKIIKFTQLRDSHYMLCDVAENFEKFYSRLVLLCITYIFGSLILCSYFNTKEVLKQGVEFLTLRATLFFVVTVIHYIMPLVNLTRSTSAVIAESKRTVKIVNRWSGNFHNQPEIAMILHPTEDDYYQSYHSSFIFSYLKISGVVLSYAALFENSIDLLYAKCLYYYFKCVGLATISVSFESTIENKKVPYSLFSPSKIGFLPNLVIVLIVIGSHFFSIKIAFELDELETAVKFDRTVETVRLTFGIGVSVFILVFFCAKQEAAIDIANNIQKASVLSANFSTKTVSQKELFSIYRETGWIFSAHMLIWFLIYCSTPWAFGLMAYYVSLNIYELVITSTLVQYSILLKIVRKIFRNVNANILDIFRDSCAIDVHTVGTIGNNGSEVRFRRKMRKFSQLKDLHISVCDVAASLGQFYSIPALLCINYEFISFIFYFYFVTKLFTGMYHESITIHTIFYYVFGILHFIVPLIDLVGSTSAVVNEGKTSVELISKWIEVVKDQELSTVR</sequence>
<evidence type="ECO:0000256" key="5">
    <source>
        <dbReference type="ARBA" id="ARBA00023136"/>
    </source>
</evidence>
<feature type="transmembrane region" description="Helical" evidence="6">
    <location>
        <begin position="388"/>
        <end position="406"/>
    </location>
</feature>
<feature type="transmembrane region" description="Helical" evidence="6">
    <location>
        <begin position="316"/>
        <end position="333"/>
    </location>
</feature>
<evidence type="ECO:0000256" key="1">
    <source>
        <dbReference type="ARBA" id="ARBA00004651"/>
    </source>
</evidence>
<feature type="transmembrane region" description="Helical" evidence="6">
    <location>
        <begin position="66"/>
        <end position="87"/>
    </location>
</feature>
<feature type="transmembrane region" description="Helical" evidence="6">
    <location>
        <begin position="497"/>
        <end position="513"/>
    </location>
</feature>
<keyword evidence="4 6" id="KW-1133">Transmembrane helix</keyword>
<evidence type="ECO:0000256" key="6">
    <source>
        <dbReference type="SAM" id="Phobius"/>
    </source>
</evidence>
<dbReference type="STRING" id="543379.A0A232FBT9"/>
<dbReference type="OrthoDB" id="6366728at2759"/>
<organism evidence="7 8">
    <name type="scientific">Trichomalopsis sarcophagae</name>
    <dbReference type="NCBI Taxonomy" id="543379"/>
    <lineage>
        <taxon>Eukaryota</taxon>
        <taxon>Metazoa</taxon>
        <taxon>Ecdysozoa</taxon>
        <taxon>Arthropoda</taxon>
        <taxon>Hexapoda</taxon>
        <taxon>Insecta</taxon>
        <taxon>Pterygota</taxon>
        <taxon>Neoptera</taxon>
        <taxon>Endopterygota</taxon>
        <taxon>Hymenoptera</taxon>
        <taxon>Apocrita</taxon>
        <taxon>Proctotrupomorpha</taxon>
        <taxon>Chalcidoidea</taxon>
        <taxon>Pteromalidae</taxon>
        <taxon>Pteromalinae</taxon>
        <taxon>Trichomalopsis</taxon>
    </lineage>
</organism>
<dbReference type="EMBL" id="NNAY01000540">
    <property type="protein sequence ID" value="OXU27797.1"/>
    <property type="molecule type" value="Genomic_DNA"/>
</dbReference>
<reference evidence="7 8" key="1">
    <citation type="journal article" date="2017" name="Curr. Biol.">
        <title>The Evolution of Venom by Co-option of Single-Copy Genes.</title>
        <authorList>
            <person name="Martinson E.O."/>
            <person name="Mrinalini"/>
            <person name="Kelkar Y.D."/>
            <person name="Chang C.H."/>
            <person name="Werren J.H."/>
        </authorList>
    </citation>
    <scope>NUCLEOTIDE SEQUENCE [LARGE SCALE GENOMIC DNA]</scope>
    <source>
        <strain evidence="7 8">Alberta</strain>
        <tissue evidence="7">Whole body</tissue>
    </source>
</reference>
<dbReference type="Proteomes" id="UP000215335">
    <property type="component" value="Unassembled WGS sequence"/>
</dbReference>
<feature type="transmembrane region" description="Helical" evidence="6">
    <location>
        <begin position="285"/>
        <end position="304"/>
    </location>
</feature>
<evidence type="ECO:0008006" key="9">
    <source>
        <dbReference type="Google" id="ProtNLM"/>
    </source>
</evidence>
<feature type="transmembrane region" description="Helical" evidence="6">
    <location>
        <begin position="455"/>
        <end position="477"/>
    </location>
</feature>
<gene>
    <name evidence="7" type="ORF">TSAR_011300</name>
</gene>
<comment type="caution">
    <text evidence="7">The sequence shown here is derived from an EMBL/GenBank/DDBJ whole genome shotgun (WGS) entry which is preliminary data.</text>
</comment>
<dbReference type="GO" id="GO:0050909">
    <property type="term" value="P:sensory perception of taste"/>
    <property type="evidence" value="ECO:0007669"/>
    <property type="project" value="InterPro"/>
</dbReference>
<dbReference type="Pfam" id="PF08395">
    <property type="entry name" value="7tm_7"/>
    <property type="match status" value="2"/>
</dbReference>
<feature type="transmembrane region" description="Helical" evidence="6">
    <location>
        <begin position="709"/>
        <end position="728"/>
    </location>
</feature>
<evidence type="ECO:0000256" key="4">
    <source>
        <dbReference type="ARBA" id="ARBA00022989"/>
    </source>
</evidence>
<keyword evidence="5 6" id="KW-0472">Membrane</keyword>
<keyword evidence="8" id="KW-1185">Reference proteome</keyword>
<name>A0A232FBT9_9HYME</name>
<feature type="transmembrane region" description="Helical" evidence="6">
    <location>
        <begin position="553"/>
        <end position="574"/>
    </location>
</feature>
<dbReference type="AlphaFoldDB" id="A0A232FBT9"/>
<evidence type="ECO:0000313" key="7">
    <source>
        <dbReference type="EMBL" id="OXU27797.1"/>
    </source>
</evidence>
<evidence type="ECO:0000313" key="8">
    <source>
        <dbReference type="Proteomes" id="UP000215335"/>
    </source>
</evidence>
<feature type="transmembrane region" description="Helical" evidence="6">
    <location>
        <begin position="107"/>
        <end position="125"/>
    </location>
</feature>
<evidence type="ECO:0000256" key="2">
    <source>
        <dbReference type="ARBA" id="ARBA00022475"/>
    </source>
</evidence>